<feature type="compositionally biased region" description="Basic and acidic residues" evidence="1">
    <location>
        <begin position="68"/>
        <end position="86"/>
    </location>
</feature>
<dbReference type="OrthoDB" id="3260716at2759"/>
<feature type="region of interest" description="Disordered" evidence="1">
    <location>
        <begin position="1"/>
        <end position="117"/>
    </location>
</feature>
<accession>A0A084G6C8</accession>
<dbReference type="HOGENOM" id="CLU_2284048_0_0_1"/>
<feature type="compositionally biased region" description="Polar residues" evidence="1">
    <location>
        <begin position="1"/>
        <end position="12"/>
    </location>
</feature>
<gene>
    <name evidence="2" type="ORF">SAPIO_CDS5323</name>
</gene>
<evidence type="ECO:0000313" key="3">
    <source>
        <dbReference type="Proteomes" id="UP000028545"/>
    </source>
</evidence>
<name>A0A084G6C8_PSEDA</name>
<evidence type="ECO:0000256" key="1">
    <source>
        <dbReference type="SAM" id="MobiDB-lite"/>
    </source>
</evidence>
<dbReference type="KEGG" id="sapo:SAPIO_CDS5323"/>
<dbReference type="GeneID" id="27724395"/>
<sequence length="117" mass="12407">MCASRNPESLTNEGEFHARVPPSKPMMKGGHAPGVHLGKDAVPEFSAETYPPGTAPRENTYLPNPYDESGRRPSHPEMEKPTRKTSETAQGGASAESHRGKGQPGQGMTSKGSQGGH</sequence>
<evidence type="ECO:0000313" key="2">
    <source>
        <dbReference type="EMBL" id="KEZ42890.1"/>
    </source>
</evidence>
<dbReference type="VEuPathDB" id="FungiDB:SAPIO_CDS5323"/>
<dbReference type="Proteomes" id="UP000028545">
    <property type="component" value="Unassembled WGS sequence"/>
</dbReference>
<dbReference type="EMBL" id="JOWA01000098">
    <property type="protein sequence ID" value="KEZ42890.1"/>
    <property type="molecule type" value="Genomic_DNA"/>
</dbReference>
<organism evidence="2 3">
    <name type="scientific">Pseudallescheria apiosperma</name>
    <name type="common">Scedosporium apiospermum</name>
    <dbReference type="NCBI Taxonomy" id="563466"/>
    <lineage>
        <taxon>Eukaryota</taxon>
        <taxon>Fungi</taxon>
        <taxon>Dikarya</taxon>
        <taxon>Ascomycota</taxon>
        <taxon>Pezizomycotina</taxon>
        <taxon>Sordariomycetes</taxon>
        <taxon>Hypocreomycetidae</taxon>
        <taxon>Microascales</taxon>
        <taxon>Microascaceae</taxon>
        <taxon>Scedosporium</taxon>
    </lineage>
</organism>
<proteinExistence type="predicted"/>
<dbReference type="RefSeq" id="XP_016642689.1">
    <property type="nucleotide sequence ID" value="XM_016787674.1"/>
</dbReference>
<comment type="caution">
    <text evidence="2">The sequence shown here is derived from an EMBL/GenBank/DDBJ whole genome shotgun (WGS) entry which is preliminary data.</text>
</comment>
<protein>
    <submittedName>
        <fullName evidence="2">Uncharacterized protein</fullName>
    </submittedName>
</protein>
<reference evidence="2 3" key="1">
    <citation type="journal article" date="2014" name="Genome Announc.">
        <title>Draft genome sequence of the pathogenic fungus Scedosporium apiospermum.</title>
        <authorList>
            <person name="Vandeputte P."/>
            <person name="Ghamrawi S."/>
            <person name="Rechenmann M."/>
            <person name="Iltis A."/>
            <person name="Giraud S."/>
            <person name="Fleury M."/>
            <person name="Thornton C."/>
            <person name="Delhaes L."/>
            <person name="Meyer W."/>
            <person name="Papon N."/>
            <person name="Bouchara J.P."/>
        </authorList>
    </citation>
    <scope>NUCLEOTIDE SEQUENCE [LARGE SCALE GENOMIC DNA]</scope>
    <source>
        <strain evidence="2 3">IHEM 14462</strain>
    </source>
</reference>
<dbReference type="AlphaFoldDB" id="A0A084G6C8"/>
<feature type="compositionally biased region" description="Polar residues" evidence="1">
    <location>
        <begin position="106"/>
        <end position="117"/>
    </location>
</feature>
<keyword evidence="3" id="KW-1185">Reference proteome</keyword>